<dbReference type="KEGG" id="mro:MROS_2672"/>
<proteinExistence type="predicted"/>
<sequence>MKIVPFKYEISKVCTRCVMDDSVPGIKFDENGICTYCKIHDELERKYPLNEESHKKLLQIVDKIKKDGKGKKYDCIVGVSGGRDSTYTLYNAAKLGLRPLAIHFDNGWDTEIAVQNIENACRKLGVDLHTHVADWEEFKDLQRSFLFASVPDAEVPTDWIIFSVLYNEAAKNKVKYIVHGHSFRTEGTAPLFWTYMDGRYVKGIQKRFGTKNLRSFPNLNLTKYLHYSFIKRIKQIRILYYIPYNEKEVFKILENELGWKNYGDKHHESKYTAFFQSYILTRKFNIDKRKLHYSAKIRNGQISRDEALEIIKQDPFTGGEELLEYCLKKLDLSYEDFERIMSTPPKTFLDFNTYYPLVKALQKPIKWGNSIGVVPDTVYNKYFNVNL</sequence>
<keyword evidence="3" id="KW-1185">Reference proteome</keyword>
<reference evidence="2 3" key="1">
    <citation type="journal article" date="2013" name="PLoS ONE">
        <title>Genomic analysis of Melioribacter roseus, facultatively anaerobic organotrophic bacterium representing a novel deep lineage within Bacteriodetes/Chlorobi group.</title>
        <authorList>
            <person name="Kadnikov V.V."/>
            <person name="Mardanov A.V."/>
            <person name="Podosokorskaya O.A."/>
            <person name="Gavrilov S.N."/>
            <person name="Kublanov I.V."/>
            <person name="Beletsky A.V."/>
            <person name="Bonch-Osmolovskaya E.A."/>
            <person name="Ravin N.V."/>
        </authorList>
    </citation>
    <scope>NUCLEOTIDE SEQUENCE [LARGE SCALE GENOMIC DNA]</scope>
    <source>
        <strain evidence="3">JCM 17771 / P3M-2</strain>
    </source>
</reference>
<dbReference type="STRING" id="1191523.MROS_2672"/>
<dbReference type="SUPFAM" id="SSF52402">
    <property type="entry name" value="Adenine nucleotide alpha hydrolases-like"/>
    <property type="match status" value="1"/>
</dbReference>
<organism evidence="2 3">
    <name type="scientific">Melioribacter roseus (strain DSM 23840 / JCM 17771 / VKM B-2668 / P3M-2)</name>
    <dbReference type="NCBI Taxonomy" id="1191523"/>
    <lineage>
        <taxon>Bacteria</taxon>
        <taxon>Pseudomonadati</taxon>
        <taxon>Ignavibacteriota</taxon>
        <taxon>Ignavibacteria</taxon>
        <taxon>Ignavibacteriales</taxon>
        <taxon>Melioribacteraceae</taxon>
        <taxon>Melioribacter</taxon>
    </lineage>
</organism>
<dbReference type="InterPro" id="IPR020022">
    <property type="entry name" value="N-acetyl_sugar_amidoTrfase"/>
</dbReference>
<keyword evidence="1" id="KW-0671">Queuosine biosynthesis</keyword>
<evidence type="ECO:0000313" key="3">
    <source>
        <dbReference type="Proteomes" id="UP000009011"/>
    </source>
</evidence>
<dbReference type="eggNOG" id="COG0037">
    <property type="taxonomic scope" value="Bacteria"/>
</dbReference>
<gene>
    <name evidence="2" type="ordered locus">MROS_2672</name>
</gene>
<dbReference type="Gene3D" id="3.40.50.620">
    <property type="entry name" value="HUPs"/>
    <property type="match status" value="1"/>
</dbReference>
<evidence type="ECO:0000256" key="1">
    <source>
        <dbReference type="ARBA" id="ARBA00022785"/>
    </source>
</evidence>
<dbReference type="AlphaFoldDB" id="I6YZC6"/>
<dbReference type="NCBIfam" id="TIGR03573">
    <property type="entry name" value="WbuX"/>
    <property type="match status" value="1"/>
</dbReference>
<keyword evidence="2" id="KW-0808">Transferase</keyword>
<dbReference type="Proteomes" id="UP000009011">
    <property type="component" value="Chromosome"/>
</dbReference>
<dbReference type="Pfam" id="PF06508">
    <property type="entry name" value="QueC"/>
    <property type="match status" value="1"/>
</dbReference>
<dbReference type="HOGENOM" id="CLU_056004_0_0_10"/>
<name>I6YZC6_MELRP</name>
<dbReference type="EMBL" id="CP003557">
    <property type="protein sequence ID" value="AFN75902.1"/>
    <property type="molecule type" value="Genomic_DNA"/>
</dbReference>
<dbReference type="InterPro" id="IPR014729">
    <property type="entry name" value="Rossmann-like_a/b/a_fold"/>
</dbReference>
<protein>
    <submittedName>
        <fullName evidence="2">N-acetyl sugar amidotransferase</fullName>
    </submittedName>
</protein>
<accession>I6YZC6</accession>
<dbReference type="InterPro" id="IPR018317">
    <property type="entry name" value="QueC"/>
</dbReference>
<dbReference type="PATRIC" id="fig|1191523.3.peg.2807"/>
<dbReference type="GO" id="GO:0016740">
    <property type="term" value="F:transferase activity"/>
    <property type="evidence" value="ECO:0007669"/>
    <property type="project" value="UniProtKB-KW"/>
</dbReference>
<dbReference type="RefSeq" id="WP_014857332.1">
    <property type="nucleotide sequence ID" value="NC_018178.1"/>
</dbReference>
<dbReference type="GO" id="GO:0008616">
    <property type="term" value="P:tRNA queuosine(34) biosynthetic process"/>
    <property type="evidence" value="ECO:0007669"/>
    <property type="project" value="UniProtKB-KW"/>
</dbReference>
<evidence type="ECO:0000313" key="2">
    <source>
        <dbReference type="EMBL" id="AFN75902.1"/>
    </source>
</evidence>